<evidence type="ECO:0000256" key="6">
    <source>
        <dbReference type="ARBA" id="ARBA00022777"/>
    </source>
</evidence>
<evidence type="ECO:0000313" key="12">
    <source>
        <dbReference type="Proteomes" id="UP000823904"/>
    </source>
</evidence>
<dbReference type="SUPFAM" id="SSF55083">
    <property type="entry name" value="6-hydroxymethyl-7,8-dihydropterin pyrophosphokinase, HPPK"/>
    <property type="match status" value="1"/>
</dbReference>
<dbReference type="Proteomes" id="UP000823904">
    <property type="component" value="Unassembled WGS sequence"/>
</dbReference>
<reference evidence="11" key="2">
    <citation type="submission" date="2021-04" db="EMBL/GenBank/DDBJ databases">
        <authorList>
            <person name="Gilroy R."/>
        </authorList>
    </citation>
    <scope>NUCLEOTIDE SEQUENCE</scope>
    <source>
        <strain evidence="11">ChiSjej3B21-8574</strain>
    </source>
</reference>
<evidence type="ECO:0000256" key="5">
    <source>
        <dbReference type="ARBA" id="ARBA00022741"/>
    </source>
</evidence>
<dbReference type="AlphaFoldDB" id="A0A9D2PLF4"/>
<evidence type="ECO:0000259" key="10">
    <source>
        <dbReference type="PROSITE" id="PS00794"/>
    </source>
</evidence>
<dbReference type="PROSITE" id="PS00794">
    <property type="entry name" value="HPPK"/>
    <property type="match status" value="1"/>
</dbReference>
<dbReference type="SMART" id="SM00905">
    <property type="entry name" value="FolB"/>
    <property type="match status" value="1"/>
</dbReference>
<sequence length="287" mass="32921">MADQIIIRNLEIYSNHGVYKEEKVLGQKFLVSAILDTDTKRAGISDCIDFSVDYGKVCHRIAEIMENNTFDLIERVAETLAKTLLLEFPLVKKLEIQVKKPWAPIGIPLDSVAVKISRGWHRAYIGTGSNMGDRMEYISNAIDQIEEQEDTRVVHVSNLIETKPYGGVVQEDFLNGCIAIDTLKEPMELLDFLMDLEKQAGRKRTIHWGPRTLDLDILMYDDRVVNERELTIPHKEMHKRMFVLEPLAEIAPYLMHPLLRKTVTELKEMLEKEQGTNERVNTNTTGN</sequence>
<dbReference type="InterPro" id="IPR035907">
    <property type="entry name" value="Hppk_sf"/>
</dbReference>
<dbReference type="Gene3D" id="3.30.70.560">
    <property type="entry name" value="7,8-Dihydro-6-hydroxymethylpterin-pyrophosphokinase HPPK"/>
    <property type="match status" value="1"/>
</dbReference>
<feature type="domain" description="7,8-dihydro-6-hydroxymethylpterin-pyrophosphokinase" evidence="10">
    <location>
        <begin position="207"/>
        <end position="218"/>
    </location>
</feature>
<comment type="caution">
    <text evidence="11">The sequence shown here is derived from an EMBL/GenBank/DDBJ whole genome shotgun (WGS) entry which is preliminary data.</text>
</comment>
<dbReference type="GO" id="GO:0046654">
    <property type="term" value="P:tetrahydrofolate biosynthetic process"/>
    <property type="evidence" value="ECO:0007669"/>
    <property type="project" value="UniProtKB-UniRule"/>
</dbReference>
<evidence type="ECO:0000256" key="2">
    <source>
        <dbReference type="ARBA" id="ARBA00005051"/>
    </source>
</evidence>
<gene>
    <name evidence="11" type="primary">folK</name>
    <name evidence="11" type="ORF">H9754_10810</name>
</gene>
<dbReference type="PANTHER" id="PTHR43071:SF1">
    <property type="entry name" value="2-AMINO-4-HYDROXY-6-HYDROXYMETHYLDIHYDROPTERIDINE PYROPHOSPHOKINASE"/>
    <property type="match status" value="1"/>
</dbReference>
<dbReference type="EMBL" id="DWWD01000042">
    <property type="protein sequence ID" value="HJC51033.1"/>
    <property type="molecule type" value="Genomic_DNA"/>
</dbReference>
<dbReference type="CDD" id="cd00534">
    <property type="entry name" value="DHNA_DHNTPE"/>
    <property type="match status" value="1"/>
</dbReference>
<comment type="catalytic activity">
    <reaction evidence="9">
        <text>7,8-dihydroneopterin = 6-hydroxymethyl-7,8-dihydropterin + glycolaldehyde</text>
        <dbReference type="Rhea" id="RHEA:10540"/>
        <dbReference type="ChEBI" id="CHEBI:17001"/>
        <dbReference type="ChEBI" id="CHEBI:17071"/>
        <dbReference type="ChEBI" id="CHEBI:44841"/>
        <dbReference type="EC" id="4.1.2.25"/>
    </reaction>
</comment>
<dbReference type="InterPro" id="IPR006156">
    <property type="entry name" value="Dihydroneopterin_aldolase"/>
</dbReference>
<dbReference type="Pfam" id="PF01288">
    <property type="entry name" value="HPPK"/>
    <property type="match status" value="1"/>
</dbReference>
<dbReference type="NCBIfam" id="TIGR00526">
    <property type="entry name" value="folB_dom"/>
    <property type="match status" value="1"/>
</dbReference>
<dbReference type="EC" id="4.1.2.25" evidence="9"/>
<dbReference type="GO" id="GO:0003848">
    <property type="term" value="F:2-amino-4-hydroxy-6-hydroxymethyldihydropteridine diphosphokinase activity"/>
    <property type="evidence" value="ECO:0007669"/>
    <property type="project" value="UniProtKB-EC"/>
</dbReference>
<comment type="catalytic activity">
    <reaction evidence="1">
        <text>6-hydroxymethyl-7,8-dihydropterin + ATP = (7,8-dihydropterin-6-yl)methyl diphosphate + AMP + H(+)</text>
        <dbReference type="Rhea" id="RHEA:11412"/>
        <dbReference type="ChEBI" id="CHEBI:15378"/>
        <dbReference type="ChEBI" id="CHEBI:30616"/>
        <dbReference type="ChEBI" id="CHEBI:44841"/>
        <dbReference type="ChEBI" id="CHEBI:72950"/>
        <dbReference type="ChEBI" id="CHEBI:456215"/>
        <dbReference type="EC" id="2.7.6.3"/>
    </reaction>
</comment>
<comment type="similarity">
    <text evidence="3">In the N-terminal section; belongs to the DHNA family.</text>
</comment>
<evidence type="ECO:0000256" key="8">
    <source>
        <dbReference type="ARBA" id="ARBA00022909"/>
    </source>
</evidence>
<evidence type="ECO:0000256" key="9">
    <source>
        <dbReference type="RuleBase" id="RU362079"/>
    </source>
</evidence>
<protein>
    <recommendedName>
        <fullName evidence="9">Bifunctional folate synthesis protein</fullName>
    </recommendedName>
    <domain>
        <recommendedName>
            <fullName evidence="9">Dihydroneopterin aldolase</fullName>
            <shortName evidence="9">DHNA</shortName>
            <ecNumber evidence="9">4.1.2.25</ecNumber>
        </recommendedName>
        <alternativeName>
            <fullName evidence="9">7,8-dihydroneopterin aldolase</fullName>
        </alternativeName>
    </domain>
    <domain>
        <recommendedName>
            <fullName evidence="9">2-amino-4-hydroxy-6-hydroxymethyldihydropteridine pyrophosphokinase</fullName>
            <ecNumber evidence="9">2.7.6.3</ecNumber>
        </recommendedName>
        <alternativeName>
            <fullName evidence="9">6-hydroxymethyl-7,8-dihydropterin pyrophosphokinase</fullName>
            <shortName evidence="9">PPPK</shortName>
        </alternativeName>
        <alternativeName>
            <fullName evidence="9">7,8-dihydro-6-hydroxymethylpterin pyrophosphokinase</fullName>
            <shortName evidence="9">HPPK</shortName>
        </alternativeName>
    </domain>
</protein>
<dbReference type="CDD" id="cd00483">
    <property type="entry name" value="HPPK"/>
    <property type="match status" value="1"/>
</dbReference>
<keyword evidence="7" id="KW-0067">ATP-binding</keyword>
<dbReference type="PANTHER" id="PTHR43071">
    <property type="entry name" value="2-AMINO-4-HYDROXY-6-HYDROXYMETHYLDIHYDROPTERIDINE PYROPHOSPHOKINASE"/>
    <property type="match status" value="1"/>
</dbReference>
<dbReference type="SUPFAM" id="SSF55620">
    <property type="entry name" value="Tetrahydrobiopterin biosynthesis enzymes-like"/>
    <property type="match status" value="1"/>
</dbReference>
<dbReference type="NCBIfam" id="TIGR00525">
    <property type="entry name" value="folB"/>
    <property type="match status" value="1"/>
</dbReference>
<keyword evidence="8 9" id="KW-0289">Folate biosynthesis</keyword>
<dbReference type="GO" id="GO:0016301">
    <property type="term" value="F:kinase activity"/>
    <property type="evidence" value="ECO:0007669"/>
    <property type="project" value="UniProtKB-KW"/>
</dbReference>
<reference evidence="11" key="1">
    <citation type="journal article" date="2021" name="PeerJ">
        <title>Extensive microbial diversity within the chicken gut microbiome revealed by metagenomics and culture.</title>
        <authorList>
            <person name="Gilroy R."/>
            <person name="Ravi A."/>
            <person name="Getino M."/>
            <person name="Pursley I."/>
            <person name="Horton D.L."/>
            <person name="Alikhan N.F."/>
            <person name="Baker D."/>
            <person name="Gharbi K."/>
            <person name="Hall N."/>
            <person name="Watson M."/>
            <person name="Adriaenssens E.M."/>
            <person name="Foster-Nyarko E."/>
            <person name="Jarju S."/>
            <person name="Secka A."/>
            <person name="Antonio M."/>
            <person name="Oren A."/>
            <person name="Chaudhuri R.R."/>
            <person name="La Ragione R."/>
            <person name="Hildebrand F."/>
            <person name="Pallen M.J."/>
        </authorList>
    </citation>
    <scope>NUCLEOTIDE SEQUENCE</scope>
    <source>
        <strain evidence="11">ChiSjej3B21-8574</strain>
    </source>
</reference>
<evidence type="ECO:0000256" key="3">
    <source>
        <dbReference type="ARBA" id="ARBA00009640"/>
    </source>
</evidence>
<dbReference type="GO" id="GO:0005524">
    <property type="term" value="F:ATP binding"/>
    <property type="evidence" value="ECO:0007669"/>
    <property type="project" value="UniProtKB-KW"/>
</dbReference>
<keyword evidence="9" id="KW-0456">Lyase</keyword>
<keyword evidence="5" id="KW-0547">Nucleotide-binding</keyword>
<accession>A0A9D2PLF4</accession>
<dbReference type="Gene3D" id="3.30.1130.10">
    <property type="match status" value="1"/>
</dbReference>
<keyword evidence="4 11" id="KW-0808">Transferase</keyword>
<dbReference type="EC" id="2.7.6.3" evidence="9"/>
<dbReference type="InterPro" id="IPR043133">
    <property type="entry name" value="GTP-CH-I_C/QueF"/>
</dbReference>
<organism evidence="11 12">
    <name type="scientific">Candidatus Anaerostipes avistercoris</name>
    <dbReference type="NCBI Taxonomy" id="2838462"/>
    <lineage>
        <taxon>Bacteria</taxon>
        <taxon>Bacillati</taxon>
        <taxon>Bacillota</taxon>
        <taxon>Clostridia</taxon>
        <taxon>Lachnospirales</taxon>
        <taxon>Lachnospiraceae</taxon>
        <taxon>Anaerostipes</taxon>
    </lineage>
</organism>
<comment type="function">
    <text evidence="9">Catalyzes the conversion of 7,8-dihydroneopterin to 6-hydroxymethyl-7,8-dihydropterin.</text>
</comment>
<dbReference type="InterPro" id="IPR006157">
    <property type="entry name" value="FolB_dom"/>
</dbReference>
<dbReference type="NCBIfam" id="TIGR01498">
    <property type="entry name" value="folK"/>
    <property type="match status" value="1"/>
</dbReference>
<comment type="pathway">
    <text evidence="2">Cofactor biosynthesis; tetrahydrofolate biosynthesis; 2-amino-4-hydroxy-6-hydroxymethyl-7,8-dihydropteridine diphosphate from 7,8-dihydroneopterin triphosphate: step 4/4.</text>
</comment>
<evidence type="ECO:0000256" key="7">
    <source>
        <dbReference type="ARBA" id="ARBA00022840"/>
    </source>
</evidence>
<comment type="similarity">
    <text evidence="9">Belongs to the DHNA family.</text>
</comment>
<dbReference type="InterPro" id="IPR000550">
    <property type="entry name" value="Hppk"/>
</dbReference>
<dbReference type="GO" id="GO:0046656">
    <property type="term" value="P:folic acid biosynthetic process"/>
    <property type="evidence" value="ECO:0007669"/>
    <property type="project" value="UniProtKB-UniRule"/>
</dbReference>
<proteinExistence type="inferred from homology"/>
<evidence type="ECO:0000313" key="11">
    <source>
        <dbReference type="EMBL" id="HJC51033.1"/>
    </source>
</evidence>
<keyword evidence="6" id="KW-0418">Kinase</keyword>
<evidence type="ECO:0000256" key="4">
    <source>
        <dbReference type="ARBA" id="ARBA00022679"/>
    </source>
</evidence>
<dbReference type="GO" id="GO:0004150">
    <property type="term" value="F:dihydroneopterin aldolase activity"/>
    <property type="evidence" value="ECO:0007669"/>
    <property type="project" value="UniProtKB-UniRule"/>
</dbReference>
<evidence type="ECO:0000256" key="1">
    <source>
        <dbReference type="ARBA" id="ARBA00000198"/>
    </source>
</evidence>
<dbReference type="Pfam" id="PF02152">
    <property type="entry name" value="FolB"/>
    <property type="match status" value="1"/>
</dbReference>
<comment type="pathway">
    <text evidence="9">Cofactor biosynthesis; tetrahydrofolate biosynthesis; 2-amino-4-hydroxy-6-hydroxymethyl-7,8-dihydropteridine diphosphate from 7,8-dihydroneopterin triphosphate: step 3/4.</text>
</comment>
<name>A0A9D2PLF4_9FIRM</name>